<protein>
    <submittedName>
        <fullName evidence="1">Vancomycin B-type resistance protein VanW</fullName>
    </submittedName>
</protein>
<reference evidence="1 2" key="1">
    <citation type="submission" date="2021-06" db="EMBL/GenBank/DDBJ databases">
        <authorList>
            <person name="Criscuolo A."/>
        </authorList>
    </citation>
    <scope>NUCLEOTIDE SEQUENCE [LARGE SCALE GENOMIC DNA]</scope>
    <source>
        <strain evidence="2">CIP 111802</strain>
    </source>
</reference>
<dbReference type="EMBL" id="CAJVCE010000002">
    <property type="protein sequence ID" value="CAG7619732.1"/>
    <property type="molecule type" value="Genomic_DNA"/>
</dbReference>
<gene>
    <name evidence="1" type="primary">vanW</name>
    <name evidence="1" type="ORF">PAECIP111802_00618</name>
</gene>
<dbReference type="InterPro" id="IPR007391">
    <property type="entry name" value="Vancomycin_resist_VanW"/>
</dbReference>
<name>A0ABM8VBF6_9BACL</name>
<dbReference type="Pfam" id="PF04294">
    <property type="entry name" value="VanW"/>
    <property type="match status" value="1"/>
</dbReference>
<dbReference type="PANTHER" id="PTHR35788:SF1">
    <property type="entry name" value="EXPORTED PROTEIN"/>
    <property type="match status" value="1"/>
</dbReference>
<evidence type="ECO:0000313" key="2">
    <source>
        <dbReference type="Proteomes" id="UP000730618"/>
    </source>
</evidence>
<dbReference type="Proteomes" id="UP000730618">
    <property type="component" value="Unassembled WGS sequence"/>
</dbReference>
<accession>A0ABM8VBF6</accession>
<sequence>MKKILLRYFPFLYKLRVQQLILMRHLMNLNPKIKYARGRKPDEFDFVCKKHKSVLRRVLANSDPILQENKIKNIKIALEHIDGIVINPGETFSFWKRIGKTTKAKGYIEGLMLSNGAVRTGTGGGLCQLANMLFWLALHTPLEIKERHHHSFDIFPDDRRVVPFGTGTSVFYNYVDLQFYNPTNYTFQFNIYLSDEFLEGTIVCNAELEFIYKVEEKNHQFYQKENRWYRGNEIWRMEISKYNNQLVNEELIIKNNSEVKYMKSNE</sequence>
<dbReference type="RefSeq" id="WP_218097005.1">
    <property type="nucleotide sequence ID" value="NZ_JBHSRV010000001.1"/>
</dbReference>
<evidence type="ECO:0000313" key="1">
    <source>
        <dbReference type="EMBL" id="CAG7619732.1"/>
    </source>
</evidence>
<dbReference type="PANTHER" id="PTHR35788">
    <property type="entry name" value="EXPORTED PROTEIN-RELATED"/>
    <property type="match status" value="1"/>
</dbReference>
<proteinExistence type="predicted"/>
<dbReference type="InterPro" id="IPR052913">
    <property type="entry name" value="Glycopeptide_resist_protein"/>
</dbReference>
<keyword evidence="2" id="KW-1185">Reference proteome</keyword>
<comment type="caution">
    <text evidence="1">The sequence shown here is derived from an EMBL/GenBank/DDBJ whole genome shotgun (WGS) entry which is preliminary data.</text>
</comment>
<organism evidence="1 2">
    <name type="scientific">Paenibacillus allorhizosphaerae</name>
    <dbReference type="NCBI Taxonomy" id="2849866"/>
    <lineage>
        <taxon>Bacteria</taxon>
        <taxon>Bacillati</taxon>
        <taxon>Bacillota</taxon>
        <taxon>Bacilli</taxon>
        <taxon>Bacillales</taxon>
        <taxon>Paenibacillaceae</taxon>
        <taxon>Paenibacillus</taxon>
    </lineage>
</organism>